<keyword evidence="6 8" id="KW-0472">Membrane</keyword>
<dbReference type="GeneTree" id="ENSGT01150000286972"/>
<evidence type="ECO:0000256" key="6">
    <source>
        <dbReference type="ARBA" id="ARBA00023136"/>
    </source>
</evidence>
<keyword evidence="11" id="KW-1185">Reference proteome</keyword>
<dbReference type="GO" id="GO:0007186">
    <property type="term" value="P:G protein-coupled receptor signaling pathway"/>
    <property type="evidence" value="ECO:0007669"/>
    <property type="project" value="InterPro"/>
</dbReference>
<keyword evidence="5 8" id="KW-1133">Transmembrane helix</keyword>
<keyword evidence="7" id="KW-0807">Transducer</keyword>
<dbReference type="Gene3D" id="1.20.1070.10">
    <property type="entry name" value="Rhodopsin 7-helix transmembrane proteins"/>
    <property type="match status" value="1"/>
</dbReference>
<comment type="subcellular location">
    <subcellularLocation>
        <location evidence="1">Cell membrane</location>
        <topology evidence="1">Multi-pass membrane protein</topology>
    </subcellularLocation>
</comment>
<evidence type="ECO:0000256" key="7">
    <source>
        <dbReference type="ARBA" id="ARBA00023224"/>
    </source>
</evidence>
<dbReference type="GO" id="GO:0004984">
    <property type="term" value="F:olfactory receptor activity"/>
    <property type="evidence" value="ECO:0007669"/>
    <property type="project" value="InterPro"/>
</dbReference>
<reference evidence="10 11" key="1">
    <citation type="journal article" date="2009" name="Science">
        <title>Genome sequence, comparative analysis, and population genetics of the domestic horse.</title>
        <authorList>
            <consortium name="Broad Institute Genome Sequencing Platform"/>
            <consortium name="Broad Institute Whole Genome Assembly Team"/>
            <person name="Wade C.M."/>
            <person name="Giulotto E."/>
            <person name="Sigurdsson S."/>
            <person name="Zoli M."/>
            <person name="Gnerre S."/>
            <person name="Imsland F."/>
            <person name="Lear T.L."/>
            <person name="Adelson D.L."/>
            <person name="Bailey E."/>
            <person name="Bellone R.R."/>
            <person name="Bloecker H."/>
            <person name="Distl O."/>
            <person name="Edgar R.C."/>
            <person name="Garber M."/>
            <person name="Leeb T."/>
            <person name="Mauceli E."/>
            <person name="MacLeod J.N."/>
            <person name="Penedo M.C.T."/>
            <person name="Raison J.M."/>
            <person name="Sharpe T."/>
            <person name="Vogel J."/>
            <person name="Andersson L."/>
            <person name="Antczak D.F."/>
            <person name="Biagi T."/>
            <person name="Binns M.M."/>
            <person name="Chowdhary B.P."/>
            <person name="Coleman S.J."/>
            <person name="Della Valle G."/>
            <person name="Fryc S."/>
            <person name="Guerin G."/>
            <person name="Hasegawa T."/>
            <person name="Hill E.W."/>
            <person name="Jurka J."/>
            <person name="Kiialainen A."/>
            <person name="Lindgren G."/>
            <person name="Liu J."/>
            <person name="Magnani E."/>
            <person name="Mickelson J.R."/>
            <person name="Murray J."/>
            <person name="Nergadze S.G."/>
            <person name="Onofrio R."/>
            <person name="Pedroni S."/>
            <person name="Piras M.F."/>
            <person name="Raudsepp T."/>
            <person name="Rocchi M."/>
            <person name="Roeed K.H."/>
            <person name="Ryder O.A."/>
            <person name="Searle S."/>
            <person name="Skow L."/>
            <person name="Swinburne J.E."/>
            <person name="Syvaenen A.C."/>
            <person name="Tozaki T."/>
            <person name="Valberg S.J."/>
            <person name="Vaudin M."/>
            <person name="White J.R."/>
            <person name="Zody M.C."/>
            <person name="Lander E.S."/>
            <person name="Lindblad-Toh K."/>
        </authorList>
    </citation>
    <scope>NUCLEOTIDE SEQUENCE [LARGE SCALE GENOMIC DNA]</scope>
    <source>
        <strain evidence="10 11">Thoroughbred</strain>
    </source>
</reference>
<keyword evidence="3" id="KW-0716">Sensory transduction</keyword>
<feature type="transmembrane region" description="Helical" evidence="8">
    <location>
        <begin position="162"/>
        <end position="184"/>
    </location>
</feature>
<organism evidence="10 11">
    <name type="scientific">Equus caballus</name>
    <name type="common">Horse</name>
    <dbReference type="NCBI Taxonomy" id="9796"/>
    <lineage>
        <taxon>Eukaryota</taxon>
        <taxon>Metazoa</taxon>
        <taxon>Chordata</taxon>
        <taxon>Craniata</taxon>
        <taxon>Vertebrata</taxon>
        <taxon>Euteleostomi</taxon>
        <taxon>Mammalia</taxon>
        <taxon>Eutheria</taxon>
        <taxon>Laurasiatheria</taxon>
        <taxon>Perissodactyla</taxon>
        <taxon>Equidae</taxon>
        <taxon>Equus</taxon>
    </lineage>
</organism>
<dbReference type="GO" id="GO:0005886">
    <property type="term" value="C:plasma membrane"/>
    <property type="evidence" value="ECO:0007669"/>
    <property type="project" value="UniProtKB-SubCell"/>
</dbReference>
<keyword evidence="4 8" id="KW-0812">Transmembrane</keyword>
<keyword evidence="2" id="KW-1003">Cell membrane</keyword>
<evidence type="ECO:0000259" key="9">
    <source>
        <dbReference type="PROSITE" id="PS50262"/>
    </source>
</evidence>
<evidence type="ECO:0000256" key="4">
    <source>
        <dbReference type="ARBA" id="ARBA00022692"/>
    </source>
</evidence>
<evidence type="ECO:0000256" key="3">
    <source>
        <dbReference type="ARBA" id="ARBA00022606"/>
    </source>
</evidence>
<protein>
    <recommendedName>
        <fullName evidence="9">G-protein coupled receptors family 1 profile domain-containing protein</fullName>
    </recommendedName>
</protein>
<feature type="transmembrane region" description="Helical" evidence="8">
    <location>
        <begin position="6"/>
        <end position="23"/>
    </location>
</feature>
<dbReference type="PRINTS" id="PR00245">
    <property type="entry name" value="OLFACTORYR"/>
</dbReference>
<evidence type="ECO:0000256" key="2">
    <source>
        <dbReference type="ARBA" id="ARBA00022475"/>
    </source>
</evidence>
<name>A0A9L0SLD9_HORSE</name>
<reference evidence="10" key="2">
    <citation type="submission" date="2025-05" db="UniProtKB">
        <authorList>
            <consortium name="Ensembl"/>
        </authorList>
    </citation>
    <scope>IDENTIFICATION</scope>
    <source>
        <strain evidence="10">Thoroughbred</strain>
    </source>
</reference>
<dbReference type="Pfam" id="PF13853">
    <property type="entry name" value="7tm_4"/>
    <property type="match status" value="1"/>
</dbReference>
<feature type="domain" description="G-protein coupled receptors family 1 profile" evidence="9">
    <location>
        <begin position="17"/>
        <end position="194"/>
    </location>
</feature>
<accession>A0A9L0SLD9</accession>
<evidence type="ECO:0000256" key="8">
    <source>
        <dbReference type="SAM" id="Phobius"/>
    </source>
</evidence>
<dbReference type="AlphaFoldDB" id="A0A9L0SLD9"/>
<dbReference type="Ensembl" id="ENSECAT00000089365.1">
    <property type="protein sequence ID" value="ENSECAP00000074805.1"/>
    <property type="gene ID" value="ENSECAG00000048160.1"/>
</dbReference>
<proteinExistence type="predicted"/>
<feature type="transmembrane region" description="Helical" evidence="8">
    <location>
        <begin position="35"/>
        <end position="59"/>
    </location>
</feature>
<dbReference type="SUPFAM" id="SSF81321">
    <property type="entry name" value="Family A G protein-coupled receptor-like"/>
    <property type="match status" value="1"/>
</dbReference>
<dbReference type="Proteomes" id="UP000002281">
    <property type="component" value="Chromosome 5"/>
</dbReference>
<evidence type="ECO:0000256" key="5">
    <source>
        <dbReference type="ARBA" id="ARBA00022989"/>
    </source>
</evidence>
<dbReference type="PROSITE" id="PS50262">
    <property type="entry name" value="G_PROTEIN_RECEP_F1_2"/>
    <property type="match status" value="1"/>
</dbReference>
<dbReference type="InterPro" id="IPR000725">
    <property type="entry name" value="Olfact_rcpt"/>
</dbReference>
<sequence length="194" mass="22177">MVLFEILFFVYVIILMGNSIIVITRVDQALQTPMYFFQCNISYLEICYVSVTLPITLWIQKRNIVCMTQMSFVLMLGNRECLLLTALAYDHYVAICDPLRYPLAENHKVCVQLVAVRWVTGVPAEIGQACQIFSLHFCRSTQINHFFCDVPPILKLACGDTFLNGMLVFTVAVLFVMISFWLILGSYSEIISTF</sequence>
<evidence type="ECO:0000313" key="10">
    <source>
        <dbReference type="Ensembl" id="ENSECAP00000074805.1"/>
    </source>
</evidence>
<dbReference type="Ensembl" id="ENSECAT00000091983.1">
    <property type="protein sequence ID" value="ENSECAP00000067574.1"/>
    <property type="gene ID" value="ENSECAG00000048160.1"/>
</dbReference>
<dbReference type="InterPro" id="IPR017452">
    <property type="entry name" value="GPCR_Rhodpsn_7TM"/>
</dbReference>
<dbReference type="PANTHER" id="PTHR26453">
    <property type="entry name" value="OLFACTORY RECEPTOR"/>
    <property type="match status" value="1"/>
</dbReference>
<evidence type="ECO:0000313" key="11">
    <source>
        <dbReference type="Proteomes" id="UP000002281"/>
    </source>
</evidence>
<evidence type="ECO:0000256" key="1">
    <source>
        <dbReference type="ARBA" id="ARBA00004651"/>
    </source>
</evidence>